<evidence type="ECO:0008006" key="5">
    <source>
        <dbReference type="Google" id="ProtNLM"/>
    </source>
</evidence>
<evidence type="ECO:0000313" key="3">
    <source>
        <dbReference type="EMBL" id="CAE6754525.1"/>
    </source>
</evidence>
<evidence type="ECO:0000313" key="4">
    <source>
        <dbReference type="Proteomes" id="UP000672526"/>
    </source>
</evidence>
<comment type="caution">
    <text evidence="3">The sequence shown here is derived from an EMBL/GenBank/DDBJ whole genome shotgun (WGS) entry which is preliminary data.</text>
</comment>
<keyword evidence="2" id="KW-1133">Transmembrane helix</keyword>
<reference evidence="3 4" key="1">
    <citation type="submission" date="2021-02" db="EMBL/GenBank/DDBJ databases">
        <authorList>
            <person name="Vanwijnsberghe S."/>
        </authorList>
    </citation>
    <scope>NUCLEOTIDE SEQUENCE [LARGE SCALE GENOMIC DNA]</scope>
    <source>
        <strain evidence="3 4">LMG 31837</strain>
    </source>
</reference>
<evidence type="ECO:0000256" key="1">
    <source>
        <dbReference type="SAM" id="MobiDB-lite"/>
    </source>
</evidence>
<dbReference type="EMBL" id="CAJNBK010000007">
    <property type="protein sequence ID" value="CAE6754525.1"/>
    <property type="molecule type" value="Genomic_DNA"/>
</dbReference>
<protein>
    <recommendedName>
        <fullName evidence="5">Twin-arginine translocation pathway signal protein</fullName>
    </recommendedName>
</protein>
<gene>
    <name evidence="3" type="ORF">R69888_03119</name>
</gene>
<organism evidence="3 4">
    <name type="scientific">Paraburkholderia haematera</name>
    <dbReference type="NCBI Taxonomy" id="2793077"/>
    <lineage>
        <taxon>Bacteria</taxon>
        <taxon>Pseudomonadati</taxon>
        <taxon>Pseudomonadota</taxon>
        <taxon>Betaproteobacteria</taxon>
        <taxon>Burkholderiales</taxon>
        <taxon>Burkholderiaceae</taxon>
        <taxon>Paraburkholderia</taxon>
    </lineage>
</organism>
<dbReference type="Proteomes" id="UP000672526">
    <property type="component" value="Unassembled WGS sequence"/>
</dbReference>
<keyword evidence="2" id="KW-0472">Membrane</keyword>
<sequence length="337" mass="35437">MSMPMRAPPALLALALAATITSTCLSIVAGWQRGGLLTERVLLVCVGVVLVVAAHLLPALCRPHDWRIRVLGLVLWSACMTATCYGHAVFFVMAQKHAGEVRAAAVPVISAPSRNLAEIASDRAGAVARLARVTERRCGGQCAAVRMERATLNAQLVALDAESAEVTRRELTLERADAARTTAKADPVAGLLTAFGVSTSRVDLIVGMAFAVVLEGIACFCWLLALRFSDRPFAVVTPEQEVSHGLPVTPVTPASNAVAPVGNDATGPEKTSSSRASEKVADVTNVLTAIHDGTLRGTVIEIRKHLGCSQAKAAAVRREIAQHTKSISSVTDAISRS</sequence>
<accession>A0ABN7LL62</accession>
<name>A0ABN7LL62_9BURK</name>
<keyword evidence="4" id="KW-1185">Reference proteome</keyword>
<keyword evidence="2" id="KW-0812">Transmembrane</keyword>
<feature type="transmembrane region" description="Helical" evidence="2">
    <location>
        <begin position="73"/>
        <end position="94"/>
    </location>
</feature>
<evidence type="ECO:0000256" key="2">
    <source>
        <dbReference type="SAM" id="Phobius"/>
    </source>
</evidence>
<feature type="transmembrane region" description="Helical" evidence="2">
    <location>
        <begin position="204"/>
        <end position="225"/>
    </location>
</feature>
<feature type="transmembrane region" description="Helical" evidence="2">
    <location>
        <begin position="41"/>
        <end position="61"/>
    </location>
</feature>
<proteinExistence type="predicted"/>
<feature type="region of interest" description="Disordered" evidence="1">
    <location>
        <begin position="254"/>
        <end position="277"/>
    </location>
</feature>